<organism evidence="2 3">
    <name type="scientific">Flavobacterium bernardetii</name>
    <dbReference type="NCBI Taxonomy" id="2813823"/>
    <lineage>
        <taxon>Bacteria</taxon>
        <taxon>Pseudomonadati</taxon>
        <taxon>Bacteroidota</taxon>
        <taxon>Flavobacteriia</taxon>
        <taxon>Flavobacteriales</taxon>
        <taxon>Flavobacteriaceae</taxon>
        <taxon>Flavobacterium</taxon>
    </lineage>
</organism>
<evidence type="ECO:0000256" key="1">
    <source>
        <dbReference type="SAM" id="Coils"/>
    </source>
</evidence>
<dbReference type="Proteomes" id="UP000605990">
    <property type="component" value="Unassembled WGS sequence"/>
</dbReference>
<dbReference type="EMBL" id="JACRUN010000001">
    <property type="protein sequence ID" value="MBC5833604.1"/>
    <property type="molecule type" value="Genomic_DNA"/>
</dbReference>
<gene>
    <name evidence="2" type="ORF">H8R27_01775</name>
</gene>
<sequence>MIIKKAAFGNKNEAFIENRFTNKTNIIFSNENNRGKTLLMQCIVYSLGYDSIFPSGFDTKKYFFYSEIEIENRKFEFLRKGNSILVLNQEQLYIFNSITEFKYYFDQEIYNLPKIDKDGQQRTIDLSLLYELFFLGQDKRNTSNLIFKGQNNKVDFLNMIYSMEGITIETFNKYDVENLKKEKKIIDSKIKAEIRKISIIKKNPEISTFISAAANNIEYRNFGNQIQEIHQSIADLKKKRNREENRKAKLQALVIELNSLNRNLNEGKVKCGDCGSSKIIFTNDDFEFEVSNNHVRQNILISIKSSIEIKDEIISEFNLEINNEQEQINKLLENSTPEIKNYILFQDEIYDSKDVDKIVLELQNRLNEIENQLKNNESKITSDKEQQKYILESILKEMKRFYDIIDPQGLLKFDELFTKATETYSGSEGQEYYFCKIMALNSVLAHKFPIIIDSFREGELSTSKEMTMIDEFLKLNKQVILTSTLKNEEYSADKYLNINELNVIDYSNFEDSKILQESYLNSFQELLSKFNIKDY</sequence>
<comment type="caution">
    <text evidence="2">The sequence shown here is derived from an EMBL/GenBank/DDBJ whole genome shotgun (WGS) entry which is preliminary data.</text>
</comment>
<proteinExistence type="predicted"/>
<feature type="coiled-coil region" evidence="1">
    <location>
        <begin position="314"/>
        <end position="386"/>
    </location>
</feature>
<evidence type="ECO:0000313" key="3">
    <source>
        <dbReference type="Proteomes" id="UP000605990"/>
    </source>
</evidence>
<dbReference type="RefSeq" id="WP_166124848.1">
    <property type="nucleotide sequence ID" value="NZ_JAANOQ010000001.1"/>
</dbReference>
<evidence type="ECO:0008006" key="4">
    <source>
        <dbReference type="Google" id="ProtNLM"/>
    </source>
</evidence>
<name>A0ABR7IUY0_9FLAO</name>
<reference evidence="2 3" key="1">
    <citation type="submission" date="2020-08" db="EMBL/GenBank/DDBJ databases">
        <title>Description of novel Flavobacterium F-408 isolate.</title>
        <authorList>
            <person name="Saticioglu I.B."/>
            <person name="Duman M."/>
            <person name="Altun S."/>
        </authorList>
    </citation>
    <scope>NUCLEOTIDE SEQUENCE [LARGE SCALE GENOMIC DNA]</scope>
    <source>
        <strain evidence="2 3">F-408</strain>
    </source>
</reference>
<protein>
    <recommendedName>
        <fullName evidence="4">Rad50/SbcC-type AAA domain-containing protein</fullName>
    </recommendedName>
</protein>
<accession>A0ABR7IUY0</accession>
<feature type="coiled-coil region" evidence="1">
    <location>
        <begin position="226"/>
        <end position="270"/>
    </location>
</feature>
<evidence type="ECO:0000313" key="2">
    <source>
        <dbReference type="EMBL" id="MBC5833604.1"/>
    </source>
</evidence>
<keyword evidence="1" id="KW-0175">Coiled coil</keyword>
<keyword evidence="3" id="KW-1185">Reference proteome</keyword>